<dbReference type="SUPFAM" id="SSF55811">
    <property type="entry name" value="Nudix"/>
    <property type="match status" value="1"/>
</dbReference>
<dbReference type="GO" id="GO:0019693">
    <property type="term" value="P:ribose phosphate metabolic process"/>
    <property type="evidence" value="ECO:0007669"/>
    <property type="project" value="TreeGrafter"/>
</dbReference>
<dbReference type="GO" id="GO:0016787">
    <property type="term" value="F:hydrolase activity"/>
    <property type="evidence" value="ECO:0007669"/>
    <property type="project" value="UniProtKB-KW"/>
</dbReference>
<dbReference type="Proteomes" id="UP001211907">
    <property type="component" value="Unassembled WGS sequence"/>
</dbReference>
<reference evidence="3" key="1">
    <citation type="submission" date="2020-05" db="EMBL/GenBank/DDBJ databases">
        <title>Phylogenomic resolution of chytrid fungi.</title>
        <authorList>
            <person name="Stajich J.E."/>
            <person name="Amses K."/>
            <person name="Simmons R."/>
            <person name="Seto K."/>
            <person name="Myers J."/>
            <person name="Bonds A."/>
            <person name="Quandt C.A."/>
            <person name="Barry K."/>
            <person name="Liu P."/>
            <person name="Grigoriev I."/>
            <person name="Longcore J.E."/>
            <person name="James T.Y."/>
        </authorList>
    </citation>
    <scope>NUCLEOTIDE SEQUENCE</scope>
    <source>
        <strain evidence="3">JEL0513</strain>
    </source>
</reference>
<comment type="cofactor">
    <cofactor evidence="1">
        <name>Mg(2+)</name>
        <dbReference type="ChEBI" id="CHEBI:18420"/>
    </cofactor>
</comment>
<proteinExistence type="predicted"/>
<sequence length="218" mass="24574">MNTEVSDTEQTQEEEQPPIACIREETVYQSADNKWVHLRFDHVEFRQHNFHGRYNVVVENKGVAGVVVVPIRSRSAEKAAEVALIRQFRYPVGQWSTEFPRGFGTDTRPSAQQAREELREETRLDVHCDADIVSLSVHDRPLWTNTGISDSRVEYFAARDVFSQPNSAPLGNGVGDGDDGAEVIDQVVWLTLDAVGEWIRVGRICDHFTICAYALLCA</sequence>
<dbReference type="PANTHER" id="PTHR11839:SF18">
    <property type="entry name" value="NUDIX HYDROLASE DOMAIN-CONTAINING PROTEIN"/>
    <property type="match status" value="1"/>
</dbReference>
<evidence type="ECO:0000313" key="4">
    <source>
        <dbReference type="Proteomes" id="UP001211907"/>
    </source>
</evidence>
<comment type="caution">
    <text evidence="3">The sequence shown here is derived from an EMBL/GenBank/DDBJ whole genome shotgun (WGS) entry which is preliminary data.</text>
</comment>
<dbReference type="Gene3D" id="3.90.79.10">
    <property type="entry name" value="Nucleoside Triphosphate Pyrophosphohydrolase"/>
    <property type="match status" value="1"/>
</dbReference>
<gene>
    <name evidence="3" type="ORF">HK100_012814</name>
</gene>
<dbReference type="CDD" id="cd03424">
    <property type="entry name" value="NUDIX_ADPRase_Nudt5_UGPPase_Nudt14"/>
    <property type="match status" value="1"/>
</dbReference>
<keyword evidence="4" id="KW-1185">Reference proteome</keyword>
<evidence type="ECO:0000256" key="2">
    <source>
        <dbReference type="ARBA" id="ARBA00022801"/>
    </source>
</evidence>
<evidence type="ECO:0000313" key="3">
    <source>
        <dbReference type="EMBL" id="KAJ3138207.1"/>
    </source>
</evidence>
<keyword evidence="2" id="KW-0378">Hydrolase</keyword>
<dbReference type="AlphaFoldDB" id="A0AAD5T844"/>
<dbReference type="EMBL" id="JADGJH010000097">
    <property type="protein sequence ID" value="KAJ3138207.1"/>
    <property type="molecule type" value="Genomic_DNA"/>
</dbReference>
<evidence type="ECO:0008006" key="5">
    <source>
        <dbReference type="Google" id="ProtNLM"/>
    </source>
</evidence>
<dbReference type="GO" id="GO:0006753">
    <property type="term" value="P:nucleoside phosphate metabolic process"/>
    <property type="evidence" value="ECO:0007669"/>
    <property type="project" value="TreeGrafter"/>
</dbReference>
<name>A0AAD5T844_9FUNG</name>
<dbReference type="PANTHER" id="PTHR11839">
    <property type="entry name" value="UDP/ADP-SUGAR PYROPHOSPHATASE"/>
    <property type="match status" value="1"/>
</dbReference>
<evidence type="ECO:0000256" key="1">
    <source>
        <dbReference type="ARBA" id="ARBA00001946"/>
    </source>
</evidence>
<organism evidence="3 4">
    <name type="scientific">Physocladia obscura</name>
    <dbReference type="NCBI Taxonomy" id="109957"/>
    <lineage>
        <taxon>Eukaryota</taxon>
        <taxon>Fungi</taxon>
        <taxon>Fungi incertae sedis</taxon>
        <taxon>Chytridiomycota</taxon>
        <taxon>Chytridiomycota incertae sedis</taxon>
        <taxon>Chytridiomycetes</taxon>
        <taxon>Chytridiales</taxon>
        <taxon>Chytriomycetaceae</taxon>
        <taxon>Physocladia</taxon>
    </lineage>
</organism>
<dbReference type="InterPro" id="IPR015797">
    <property type="entry name" value="NUDIX_hydrolase-like_dom_sf"/>
</dbReference>
<dbReference type="GO" id="GO:0005829">
    <property type="term" value="C:cytosol"/>
    <property type="evidence" value="ECO:0007669"/>
    <property type="project" value="TreeGrafter"/>
</dbReference>
<accession>A0AAD5T844</accession>
<protein>
    <recommendedName>
        <fullName evidence="5">Nudix hydrolase domain-containing protein</fullName>
    </recommendedName>
</protein>